<dbReference type="InterPro" id="IPR001005">
    <property type="entry name" value="SANT/Myb"/>
</dbReference>
<dbReference type="CDD" id="cd00167">
    <property type="entry name" value="SANT"/>
    <property type="match status" value="1"/>
</dbReference>
<name>A0A834WCH5_9FABA</name>
<protein>
    <submittedName>
        <fullName evidence="10">Transcription factor MYB26</fullName>
    </submittedName>
</protein>
<accession>A0A834WCH5</accession>
<dbReference type="InterPro" id="IPR017930">
    <property type="entry name" value="Myb_dom"/>
</dbReference>
<keyword evidence="4" id="KW-0238">DNA-binding</keyword>
<keyword evidence="5" id="KW-0804">Transcription</keyword>
<dbReference type="InterPro" id="IPR051953">
    <property type="entry name" value="Plant_SW-associated_TFs"/>
</dbReference>
<evidence type="ECO:0000256" key="4">
    <source>
        <dbReference type="ARBA" id="ARBA00023125"/>
    </source>
</evidence>
<dbReference type="PROSITE" id="PS51294">
    <property type="entry name" value="HTH_MYB"/>
    <property type="match status" value="1"/>
</dbReference>
<dbReference type="GO" id="GO:0003677">
    <property type="term" value="F:DNA binding"/>
    <property type="evidence" value="ECO:0007669"/>
    <property type="project" value="UniProtKB-KW"/>
</dbReference>
<keyword evidence="3" id="KW-0805">Transcription regulation</keyword>
<feature type="signal peptide" evidence="7">
    <location>
        <begin position="1"/>
        <end position="19"/>
    </location>
</feature>
<evidence type="ECO:0000256" key="3">
    <source>
        <dbReference type="ARBA" id="ARBA00023015"/>
    </source>
</evidence>
<dbReference type="GO" id="GO:0005634">
    <property type="term" value="C:nucleus"/>
    <property type="evidence" value="ECO:0007669"/>
    <property type="project" value="UniProtKB-SubCell"/>
</dbReference>
<evidence type="ECO:0000256" key="6">
    <source>
        <dbReference type="ARBA" id="ARBA00023242"/>
    </source>
</evidence>
<evidence type="ECO:0000259" key="8">
    <source>
        <dbReference type="PROSITE" id="PS50090"/>
    </source>
</evidence>
<dbReference type="FunFam" id="1.10.10.60:FF:000140">
    <property type="entry name" value="Myb transcription factor"/>
    <property type="match status" value="1"/>
</dbReference>
<keyword evidence="6" id="KW-0539">Nucleus</keyword>
<organism evidence="10 11">
    <name type="scientific">Senna tora</name>
    <dbReference type="NCBI Taxonomy" id="362788"/>
    <lineage>
        <taxon>Eukaryota</taxon>
        <taxon>Viridiplantae</taxon>
        <taxon>Streptophyta</taxon>
        <taxon>Embryophyta</taxon>
        <taxon>Tracheophyta</taxon>
        <taxon>Spermatophyta</taxon>
        <taxon>Magnoliopsida</taxon>
        <taxon>eudicotyledons</taxon>
        <taxon>Gunneridae</taxon>
        <taxon>Pentapetalae</taxon>
        <taxon>rosids</taxon>
        <taxon>fabids</taxon>
        <taxon>Fabales</taxon>
        <taxon>Fabaceae</taxon>
        <taxon>Caesalpinioideae</taxon>
        <taxon>Cassia clade</taxon>
        <taxon>Senna</taxon>
    </lineage>
</organism>
<evidence type="ECO:0000256" key="5">
    <source>
        <dbReference type="ARBA" id="ARBA00023163"/>
    </source>
</evidence>
<evidence type="ECO:0000256" key="1">
    <source>
        <dbReference type="ARBA" id="ARBA00004123"/>
    </source>
</evidence>
<evidence type="ECO:0000313" key="10">
    <source>
        <dbReference type="EMBL" id="KAF7814101.1"/>
    </source>
</evidence>
<dbReference type="Pfam" id="PF00249">
    <property type="entry name" value="Myb_DNA-binding"/>
    <property type="match status" value="1"/>
</dbReference>
<dbReference type="SUPFAM" id="SSF46689">
    <property type="entry name" value="Homeodomain-like"/>
    <property type="match status" value="1"/>
</dbReference>
<dbReference type="PROSITE" id="PS50090">
    <property type="entry name" value="MYB_LIKE"/>
    <property type="match status" value="1"/>
</dbReference>
<comment type="subcellular location">
    <subcellularLocation>
        <location evidence="1">Nucleus</location>
    </subcellularLocation>
</comment>
<evidence type="ECO:0000259" key="9">
    <source>
        <dbReference type="PROSITE" id="PS51294"/>
    </source>
</evidence>
<comment type="caution">
    <text evidence="10">The sequence shown here is derived from an EMBL/GenBank/DDBJ whole genome shotgun (WGS) entry which is preliminary data.</text>
</comment>
<feature type="chain" id="PRO_5032541074" evidence="7">
    <location>
        <begin position="20"/>
        <end position="348"/>
    </location>
</feature>
<dbReference type="EMBL" id="JAAIUW010000009">
    <property type="protein sequence ID" value="KAF7814101.1"/>
    <property type="molecule type" value="Genomic_DNA"/>
</dbReference>
<reference evidence="10" key="1">
    <citation type="submission" date="2020-09" db="EMBL/GenBank/DDBJ databases">
        <title>Genome-Enabled Discovery of Anthraquinone Biosynthesis in Senna tora.</title>
        <authorList>
            <person name="Kang S.-H."/>
            <person name="Pandey R.P."/>
            <person name="Lee C.-M."/>
            <person name="Sim J.-S."/>
            <person name="Jeong J.-T."/>
            <person name="Choi B.-S."/>
            <person name="Jung M."/>
            <person name="Ginzburg D."/>
            <person name="Zhao K."/>
            <person name="Won S.Y."/>
            <person name="Oh T.-J."/>
            <person name="Yu Y."/>
            <person name="Kim N.-H."/>
            <person name="Lee O.R."/>
            <person name="Lee T.-H."/>
            <person name="Bashyal P."/>
            <person name="Kim T.-S."/>
            <person name="Lee W.-H."/>
            <person name="Kawkins C."/>
            <person name="Kim C.-K."/>
            <person name="Kim J.S."/>
            <person name="Ahn B.O."/>
            <person name="Rhee S.Y."/>
            <person name="Sohng J.K."/>
        </authorList>
    </citation>
    <scope>NUCLEOTIDE SEQUENCE</scope>
    <source>
        <tissue evidence="10">Leaf</tissue>
    </source>
</reference>
<dbReference type="AlphaFoldDB" id="A0A834WCH5"/>
<evidence type="ECO:0000313" key="11">
    <source>
        <dbReference type="Proteomes" id="UP000634136"/>
    </source>
</evidence>
<dbReference type="PANTHER" id="PTHR47997:SF87">
    <property type="entry name" value="TRANSCRIPTION FACTOR MYB26"/>
    <property type="match status" value="1"/>
</dbReference>
<evidence type="ECO:0000256" key="7">
    <source>
        <dbReference type="SAM" id="SignalP"/>
    </source>
</evidence>
<feature type="domain" description="HTH myb-type" evidence="9">
    <location>
        <begin position="38"/>
        <end position="92"/>
    </location>
</feature>
<gene>
    <name evidence="10" type="ORF">G2W53_028070</name>
</gene>
<feature type="domain" description="Myb-like" evidence="8">
    <location>
        <begin position="38"/>
        <end position="88"/>
    </location>
</feature>
<dbReference type="SMART" id="SM00717">
    <property type="entry name" value="SANT"/>
    <property type="match status" value="1"/>
</dbReference>
<sequence>MRSSSTISPLMAMVVGALSLNLLRCGKSCRLRWINYLRPDLKRGSFSSQEAALIIELHSILGNRWAQIAKHLPGRTDNEVKNFWNSSIKKKLLSSHHHEFLPPPSSSSSSFSTFSDHHLLLLHHHHHPHDSFFPFTNSSSSSSNPNFIHPPPPSHLYLPTPSPPPPPIPQPLNDGDLKVVDIISYPNNNNNFLNLQNPIPEITPSPNNSIIIPSSHQDDDNITWSILGPNQEIQTTKSDTNNNDNHSSPHHHFNIADEKFINHQVHLVDSINNVPKMYDSFEDYVYSSSSSSSQDPLARIQCGFYPQDQAFGAVANHNQMEYIDAILSSLPTSATNPNIVPSSSWGEL</sequence>
<keyword evidence="7" id="KW-0732">Signal</keyword>
<keyword evidence="2" id="KW-0677">Repeat</keyword>
<proteinExistence type="predicted"/>
<dbReference type="InterPro" id="IPR009057">
    <property type="entry name" value="Homeodomain-like_sf"/>
</dbReference>
<dbReference type="Gene3D" id="1.10.10.60">
    <property type="entry name" value="Homeodomain-like"/>
    <property type="match status" value="2"/>
</dbReference>
<dbReference type="PANTHER" id="PTHR47997">
    <property type="entry name" value="MYB DOMAIN PROTEIN 55"/>
    <property type="match status" value="1"/>
</dbReference>
<evidence type="ECO:0000256" key="2">
    <source>
        <dbReference type="ARBA" id="ARBA00022737"/>
    </source>
</evidence>
<dbReference type="OrthoDB" id="2143914at2759"/>
<keyword evidence="11" id="KW-1185">Reference proteome</keyword>
<dbReference type="Proteomes" id="UP000634136">
    <property type="component" value="Unassembled WGS sequence"/>
</dbReference>